<dbReference type="EMBL" id="SHOA02000014">
    <property type="protein sequence ID" value="TDH67447.1"/>
    <property type="molecule type" value="Genomic_DNA"/>
</dbReference>
<dbReference type="InterPro" id="IPR002591">
    <property type="entry name" value="Phosphodiest/P_Trfase"/>
</dbReference>
<evidence type="ECO:0000256" key="2">
    <source>
        <dbReference type="ARBA" id="ARBA00004687"/>
    </source>
</evidence>
<dbReference type="InterPro" id="IPR045687">
    <property type="entry name" value="PIGG/GPI7_C"/>
</dbReference>
<evidence type="ECO:0000313" key="15">
    <source>
        <dbReference type="Proteomes" id="UP000294530"/>
    </source>
</evidence>
<feature type="transmembrane region" description="Helical" evidence="11">
    <location>
        <begin position="454"/>
        <end position="474"/>
    </location>
</feature>
<proteinExistence type="inferred from homology"/>
<keyword evidence="6 11" id="KW-0812">Transmembrane</keyword>
<feature type="transmembrane region" description="Helical" evidence="11">
    <location>
        <begin position="517"/>
        <end position="535"/>
    </location>
</feature>
<evidence type="ECO:0000256" key="3">
    <source>
        <dbReference type="ARBA" id="ARBA00005315"/>
    </source>
</evidence>
<dbReference type="AlphaFoldDB" id="A0A976FIP1"/>
<feature type="transmembrane region" description="Helical" evidence="11">
    <location>
        <begin position="542"/>
        <end position="560"/>
    </location>
</feature>
<dbReference type="KEGG" id="blac:94344206"/>
<dbReference type="InterPro" id="IPR037674">
    <property type="entry name" value="PIG-G_N"/>
</dbReference>
<evidence type="ECO:0000256" key="11">
    <source>
        <dbReference type="SAM" id="Phobius"/>
    </source>
</evidence>
<keyword evidence="9 11" id="KW-0472">Membrane</keyword>
<dbReference type="Pfam" id="PF01663">
    <property type="entry name" value="Phosphodiest"/>
    <property type="match status" value="1"/>
</dbReference>
<dbReference type="Proteomes" id="UP000294530">
    <property type="component" value="Unassembled WGS sequence"/>
</dbReference>
<dbReference type="Pfam" id="PF19316">
    <property type="entry name" value="PIGO_PIGG"/>
    <property type="match status" value="1"/>
</dbReference>
<reference evidence="14 15" key="1">
    <citation type="journal article" date="2021" name="Genome Biol.">
        <title>AFLAP: assembly-free linkage analysis pipeline using k-mers from genome sequencing data.</title>
        <authorList>
            <person name="Fletcher K."/>
            <person name="Zhang L."/>
            <person name="Gil J."/>
            <person name="Han R."/>
            <person name="Cavanaugh K."/>
            <person name="Michelmore R."/>
        </authorList>
    </citation>
    <scope>NUCLEOTIDE SEQUENCE [LARGE SCALE GENOMIC DNA]</scope>
    <source>
        <strain evidence="14 15">SF5</strain>
    </source>
</reference>
<comment type="caution">
    <text evidence="14">The sequence shown here is derived from an EMBL/GenBank/DDBJ whole genome shotgun (WGS) entry which is preliminary data.</text>
</comment>
<feature type="domain" description="GPI ethanolamine phosphate transferase 2 C-terminal" evidence="13">
    <location>
        <begin position="450"/>
        <end position="887"/>
    </location>
</feature>
<feature type="transmembrane region" description="Helical" evidence="11">
    <location>
        <begin position="760"/>
        <end position="779"/>
    </location>
</feature>
<dbReference type="RefSeq" id="XP_067816946.1">
    <property type="nucleotide sequence ID" value="XM_067958535.1"/>
</dbReference>
<dbReference type="GO" id="GO:0051267">
    <property type="term" value="F:CP2 mannose-ethanolamine phosphotransferase activity"/>
    <property type="evidence" value="ECO:0007669"/>
    <property type="project" value="TreeGrafter"/>
</dbReference>
<feature type="chain" id="PRO_5038044010" description="GPI ethanolamine phosphate transferase 2 C-terminal domain-containing protein" evidence="12">
    <location>
        <begin position="20"/>
        <end position="898"/>
    </location>
</feature>
<evidence type="ECO:0000256" key="12">
    <source>
        <dbReference type="SAM" id="SignalP"/>
    </source>
</evidence>
<evidence type="ECO:0000256" key="6">
    <source>
        <dbReference type="ARBA" id="ARBA00022692"/>
    </source>
</evidence>
<dbReference type="GeneID" id="94344206"/>
<keyword evidence="7" id="KW-0256">Endoplasmic reticulum</keyword>
<organism evidence="14 15">
    <name type="scientific">Bremia lactucae</name>
    <name type="common">Lettuce downy mildew</name>
    <dbReference type="NCBI Taxonomy" id="4779"/>
    <lineage>
        <taxon>Eukaryota</taxon>
        <taxon>Sar</taxon>
        <taxon>Stramenopiles</taxon>
        <taxon>Oomycota</taxon>
        <taxon>Peronosporomycetes</taxon>
        <taxon>Peronosporales</taxon>
        <taxon>Peronosporaceae</taxon>
        <taxon>Bremia</taxon>
    </lineage>
</organism>
<evidence type="ECO:0000256" key="5">
    <source>
        <dbReference type="ARBA" id="ARBA00022679"/>
    </source>
</evidence>
<comment type="similarity">
    <text evidence="3">Belongs to the PIGG/PIGN/PIGO family. PIGG subfamily.</text>
</comment>
<feature type="transmembrane region" description="Helical" evidence="11">
    <location>
        <begin position="680"/>
        <end position="701"/>
    </location>
</feature>
<keyword evidence="8 11" id="KW-1133">Transmembrane helix</keyword>
<name>A0A976FIP1_BRELC</name>
<comment type="pathway">
    <text evidence="2">Glycolipid biosynthesis; glycosylphosphatidylinositol-anchor biosynthesis.</text>
</comment>
<dbReference type="InterPro" id="IPR039527">
    <property type="entry name" value="PIGG/GPI7"/>
</dbReference>
<keyword evidence="12" id="KW-0732">Signal</keyword>
<evidence type="ECO:0000256" key="4">
    <source>
        <dbReference type="ARBA" id="ARBA00022502"/>
    </source>
</evidence>
<feature type="transmembrane region" description="Helical" evidence="11">
    <location>
        <begin position="799"/>
        <end position="824"/>
    </location>
</feature>
<accession>A0A976FIP1</accession>
<dbReference type="InterPro" id="IPR017850">
    <property type="entry name" value="Alkaline_phosphatase_core_sf"/>
</dbReference>
<feature type="transmembrane region" description="Helical" evidence="11">
    <location>
        <begin position="604"/>
        <end position="624"/>
    </location>
</feature>
<evidence type="ECO:0000256" key="10">
    <source>
        <dbReference type="ARBA" id="ARBA00023180"/>
    </source>
</evidence>
<feature type="transmembrane region" description="Helical" evidence="11">
    <location>
        <begin position="871"/>
        <end position="895"/>
    </location>
</feature>
<evidence type="ECO:0000313" key="14">
    <source>
        <dbReference type="EMBL" id="TDH67447.1"/>
    </source>
</evidence>
<evidence type="ECO:0000256" key="8">
    <source>
        <dbReference type="ARBA" id="ARBA00022989"/>
    </source>
</evidence>
<evidence type="ECO:0000256" key="7">
    <source>
        <dbReference type="ARBA" id="ARBA00022824"/>
    </source>
</evidence>
<dbReference type="Gene3D" id="3.40.720.10">
    <property type="entry name" value="Alkaline Phosphatase, subunit A"/>
    <property type="match status" value="1"/>
</dbReference>
<evidence type="ECO:0000256" key="9">
    <source>
        <dbReference type="ARBA" id="ARBA00023136"/>
    </source>
</evidence>
<dbReference type="SUPFAM" id="SSF53649">
    <property type="entry name" value="Alkaline phosphatase-like"/>
    <property type="match status" value="1"/>
</dbReference>
<feature type="signal peptide" evidence="12">
    <location>
        <begin position="1"/>
        <end position="19"/>
    </location>
</feature>
<keyword evidence="10" id="KW-0325">Glycoprotein</keyword>
<dbReference type="PANTHER" id="PTHR23072:SF0">
    <property type="entry name" value="GPI ETHANOLAMINE PHOSPHATE TRANSFERASE 2"/>
    <property type="match status" value="1"/>
</dbReference>
<dbReference type="PANTHER" id="PTHR23072">
    <property type="entry name" value="PHOSPHATIDYLINOSITOL GLYCAN-RELATED"/>
    <property type="match status" value="1"/>
</dbReference>
<sequence>MTLRLLCLCAGLGAYLCSSGLLRLNEVFFQSATADSLNKSNAQFDRPQKLDAAYDRLVIVLIDALRADMVLGSAAMRKDDDITHVFSKKELNIDMPFTSSLVTSGRALGYVAHANVPTVTMPRLKALVTGKAPAFIDILKNFNSVAIDENANLLSMLTAKGKRIVFYGDDTWLKLFPNTFLRSDGTSGFYTRDTKEVDDNVTRHLREELDPAIHNHKSQDWDVLVLHYLGLDHVGHLRGPRSLLMEKKLQEMDKIVQLVLESLQAQDALRMQKDKSARASLILLCSDHGMSEVGNHGGATVEESSALLMFMRGDGKPLHPLRDNNYRQKRNQVDLVPTISSLYGLPIPPYSTGLLLEDVVRASFEANALSNSSYWHALYRNFQQLHALATIKFHATALKKFDDEFHVPLDLLRKSLRDDSDMDLFDQHAAKEVERACEIMQAIVTQSDGSEYNVTVFLLGLAFLVVSLIAALEMLARALQKKSEPFLRNIHVVVLGVNSILQIASLSSSSSIENEHATTFFMTTSLLIAIGIASIQIQKSYEALYSVGLVIVLLVFTRTLRARNQIINFWRLNGLKLDTNVPGSEFATDDSVSILSTAPILPTYILSIRVCVLAICGIVLRKAVSHTKAAYREVAILQVFVAISSILLFAVGMLACVGVKELPEKITFVQDTANDWTRRVSLDTDTCARVVYAIVCFLAFLTASARQGLRHSILEMVIWLLVLLLQRDTNFQTLCLLCLQLEFAAKFLDRAHDSAFQHRSIILAGLGVWLSQAAFFALGNSHLVTTIDISQSYHGISSYSQTLVGALTFVSVFSGPLVCFVNLYQWLNAKPVTKLINSRTIQTACLVIFTYQTLRFTVYAIVVYFMRFHLFIWSVFAPKMLYEFAHFAVSLVLVVSLQ</sequence>
<evidence type="ECO:0000259" key="13">
    <source>
        <dbReference type="Pfam" id="PF19316"/>
    </source>
</evidence>
<keyword evidence="4" id="KW-0337">GPI-anchor biosynthesis</keyword>
<dbReference type="GO" id="GO:0006506">
    <property type="term" value="P:GPI anchor biosynthetic process"/>
    <property type="evidence" value="ECO:0007669"/>
    <property type="project" value="UniProtKB-KW"/>
</dbReference>
<comment type="subcellular location">
    <subcellularLocation>
        <location evidence="1">Endoplasmic reticulum membrane</location>
        <topology evidence="1">Multi-pass membrane protein</topology>
    </subcellularLocation>
</comment>
<feature type="transmembrane region" description="Helical" evidence="11">
    <location>
        <begin position="486"/>
        <end position="505"/>
    </location>
</feature>
<protein>
    <recommendedName>
        <fullName evidence="13">GPI ethanolamine phosphate transferase 2 C-terminal domain-containing protein</fullName>
    </recommendedName>
</protein>
<feature type="transmembrane region" description="Helical" evidence="11">
    <location>
        <begin position="844"/>
        <end position="865"/>
    </location>
</feature>
<dbReference type="OrthoDB" id="272139at2759"/>
<evidence type="ECO:0000256" key="1">
    <source>
        <dbReference type="ARBA" id="ARBA00004477"/>
    </source>
</evidence>
<gene>
    <name evidence="14" type="ORF">CCR75_000427</name>
</gene>
<keyword evidence="5" id="KW-0808">Transferase</keyword>
<feature type="transmembrane region" description="Helical" evidence="11">
    <location>
        <begin position="636"/>
        <end position="660"/>
    </location>
</feature>
<dbReference type="CDD" id="cd16024">
    <property type="entry name" value="GPI_EPT_2"/>
    <property type="match status" value="1"/>
</dbReference>
<keyword evidence="15" id="KW-1185">Reference proteome</keyword>
<dbReference type="GO" id="GO:0005789">
    <property type="term" value="C:endoplasmic reticulum membrane"/>
    <property type="evidence" value="ECO:0007669"/>
    <property type="project" value="UniProtKB-SubCell"/>
</dbReference>